<dbReference type="PANTHER" id="PTHR33057:SF175">
    <property type="entry name" value="TRANSCRIPTION REPRESSOR OFP12"/>
    <property type="match status" value="1"/>
</dbReference>
<evidence type="ECO:0000256" key="5">
    <source>
        <dbReference type="ARBA" id="ARBA00023242"/>
    </source>
</evidence>
<evidence type="ECO:0000256" key="1">
    <source>
        <dbReference type="ARBA" id="ARBA00004123"/>
    </source>
</evidence>
<evidence type="ECO:0000313" key="8">
    <source>
        <dbReference type="EMBL" id="KEH43870.1"/>
    </source>
</evidence>
<dbReference type="InterPro" id="IPR038933">
    <property type="entry name" value="Ovate"/>
</dbReference>
<dbReference type="NCBIfam" id="TIGR01568">
    <property type="entry name" value="A_thal_3678"/>
    <property type="match status" value="1"/>
</dbReference>
<dbReference type="HOGENOM" id="CLU_069722_1_0_1"/>
<gene>
    <name evidence="8" type="ordered locus">MTR_1g103640</name>
</gene>
<dbReference type="GO" id="GO:0005634">
    <property type="term" value="C:nucleus"/>
    <property type="evidence" value="ECO:0007669"/>
    <property type="project" value="UniProtKB-SubCell"/>
</dbReference>
<reference evidence="8 10" key="2">
    <citation type="journal article" date="2014" name="BMC Genomics">
        <title>An improved genome release (version Mt4.0) for the model legume Medicago truncatula.</title>
        <authorList>
            <person name="Tang H."/>
            <person name="Krishnakumar V."/>
            <person name="Bidwell S."/>
            <person name="Rosen B."/>
            <person name="Chan A."/>
            <person name="Zhou S."/>
            <person name="Gentzbittel L."/>
            <person name="Childs K.L."/>
            <person name="Yandell M."/>
            <person name="Gundlach H."/>
            <person name="Mayer K.F."/>
            <person name="Schwartz D.C."/>
            <person name="Town C.D."/>
        </authorList>
    </citation>
    <scope>GENOME REANNOTATION</scope>
    <source>
        <strain evidence="8">A17</strain>
        <strain evidence="9 10">cv. Jemalong A17</strain>
    </source>
</reference>
<evidence type="ECO:0000259" key="7">
    <source>
        <dbReference type="PROSITE" id="PS51754"/>
    </source>
</evidence>
<dbReference type="STRING" id="3880.A0A072W0S4"/>
<sequence>MPRLFSKQLHLCFFKLKYPTILSQPHPQHTSTPSPPCPFHFNTTFSHHHEEEEEEDYFYDTTELPPPDFSSVFASQRFFFSSPGSSNSITESPSNDTLPCNNSLIPRGGSVKRVPKYSVNPYVDFLRSMQEMIQSQQQVVDVTNDWDYLHELLLCYLALNPTHTHKYIVQAFTHLLVDILSSSSSLSFSSSSSPPSPPKLNNQRHIATVVSPGGIEIALGFDYGNKVSILMTKKDKFK</sequence>
<evidence type="ECO:0000256" key="3">
    <source>
        <dbReference type="ARBA" id="ARBA00023015"/>
    </source>
</evidence>
<keyword evidence="5 6" id="KW-0539">Nucleus</keyword>
<dbReference type="EnsemblPlants" id="KEH43870">
    <property type="protein sequence ID" value="KEH43870"/>
    <property type="gene ID" value="MTR_1g103640"/>
</dbReference>
<dbReference type="AlphaFoldDB" id="A0A072W0S4"/>
<dbReference type="PANTHER" id="PTHR33057">
    <property type="entry name" value="TRANSCRIPTION REPRESSOR OFP7-RELATED"/>
    <property type="match status" value="1"/>
</dbReference>
<proteinExistence type="predicted"/>
<dbReference type="GO" id="GO:0045892">
    <property type="term" value="P:negative regulation of DNA-templated transcription"/>
    <property type="evidence" value="ECO:0007669"/>
    <property type="project" value="UniProtKB-UniRule"/>
</dbReference>
<comment type="subcellular location">
    <subcellularLocation>
        <location evidence="1 6">Nucleus</location>
    </subcellularLocation>
</comment>
<organism evidence="8 10">
    <name type="scientific">Medicago truncatula</name>
    <name type="common">Barrel medic</name>
    <name type="synonym">Medicago tribuloides</name>
    <dbReference type="NCBI Taxonomy" id="3880"/>
    <lineage>
        <taxon>Eukaryota</taxon>
        <taxon>Viridiplantae</taxon>
        <taxon>Streptophyta</taxon>
        <taxon>Embryophyta</taxon>
        <taxon>Tracheophyta</taxon>
        <taxon>Spermatophyta</taxon>
        <taxon>Magnoliopsida</taxon>
        <taxon>eudicotyledons</taxon>
        <taxon>Gunneridae</taxon>
        <taxon>Pentapetalae</taxon>
        <taxon>rosids</taxon>
        <taxon>fabids</taxon>
        <taxon>Fabales</taxon>
        <taxon>Fabaceae</taxon>
        <taxon>Papilionoideae</taxon>
        <taxon>50 kb inversion clade</taxon>
        <taxon>NPAAA clade</taxon>
        <taxon>Hologalegina</taxon>
        <taxon>IRL clade</taxon>
        <taxon>Trifolieae</taxon>
        <taxon>Medicago</taxon>
    </lineage>
</organism>
<reference evidence="8 10" key="1">
    <citation type="journal article" date="2011" name="Nature">
        <title>The Medicago genome provides insight into the evolution of rhizobial symbioses.</title>
        <authorList>
            <person name="Young N.D."/>
            <person name="Debelle F."/>
            <person name="Oldroyd G.E."/>
            <person name="Geurts R."/>
            <person name="Cannon S.B."/>
            <person name="Udvardi M.K."/>
            <person name="Benedito V.A."/>
            <person name="Mayer K.F."/>
            <person name="Gouzy J."/>
            <person name="Schoof H."/>
            <person name="Van de Peer Y."/>
            <person name="Proost S."/>
            <person name="Cook D.R."/>
            <person name="Meyers B.C."/>
            <person name="Spannagl M."/>
            <person name="Cheung F."/>
            <person name="De Mita S."/>
            <person name="Krishnakumar V."/>
            <person name="Gundlach H."/>
            <person name="Zhou S."/>
            <person name="Mudge J."/>
            <person name="Bharti A.K."/>
            <person name="Murray J.D."/>
            <person name="Naoumkina M.A."/>
            <person name="Rosen B."/>
            <person name="Silverstein K.A."/>
            <person name="Tang H."/>
            <person name="Rombauts S."/>
            <person name="Zhao P.X."/>
            <person name="Zhou P."/>
            <person name="Barbe V."/>
            <person name="Bardou P."/>
            <person name="Bechner M."/>
            <person name="Bellec A."/>
            <person name="Berger A."/>
            <person name="Berges H."/>
            <person name="Bidwell S."/>
            <person name="Bisseling T."/>
            <person name="Choisne N."/>
            <person name="Couloux A."/>
            <person name="Denny R."/>
            <person name="Deshpande S."/>
            <person name="Dai X."/>
            <person name="Doyle J.J."/>
            <person name="Dudez A.M."/>
            <person name="Farmer A.D."/>
            <person name="Fouteau S."/>
            <person name="Franken C."/>
            <person name="Gibelin C."/>
            <person name="Gish J."/>
            <person name="Goldstein S."/>
            <person name="Gonzalez A.J."/>
            <person name="Green P.J."/>
            <person name="Hallab A."/>
            <person name="Hartog M."/>
            <person name="Hua A."/>
            <person name="Humphray S.J."/>
            <person name="Jeong D.H."/>
            <person name="Jing Y."/>
            <person name="Jocker A."/>
            <person name="Kenton S.M."/>
            <person name="Kim D.J."/>
            <person name="Klee K."/>
            <person name="Lai H."/>
            <person name="Lang C."/>
            <person name="Lin S."/>
            <person name="Macmil S.L."/>
            <person name="Magdelenat G."/>
            <person name="Matthews L."/>
            <person name="McCorrison J."/>
            <person name="Monaghan E.L."/>
            <person name="Mun J.H."/>
            <person name="Najar F.Z."/>
            <person name="Nicholson C."/>
            <person name="Noirot C."/>
            <person name="O'Bleness M."/>
            <person name="Paule C.R."/>
            <person name="Poulain J."/>
            <person name="Prion F."/>
            <person name="Qin B."/>
            <person name="Qu C."/>
            <person name="Retzel E.F."/>
            <person name="Riddle C."/>
            <person name="Sallet E."/>
            <person name="Samain S."/>
            <person name="Samson N."/>
            <person name="Sanders I."/>
            <person name="Saurat O."/>
            <person name="Scarpelli C."/>
            <person name="Schiex T."/>
            <person name="Segurens B."/>
            <person name="Severin A.J."/>
            <person name="Sherrier D.J."/>
            <person name="Shi R."/>
            <person name="Sims S."/>
            <person name="Singer S.R."/>
            <person name="Sinharoy S."/>
            <person name="Sterck L."/>
            <person name="Viollet A."/>
            <person name="Wang B.B."/>
            <person name="Wang K."/>
            <person name="Wang M."/>
            <person name="Wang X."/>
            <person name="Warfsmann J."/>
            <person name="Weissenbach J."/>
            <person name="White D.D."/>
            <person name="White J.D."/>
            <person name="Wiley G.B."/>
            <person name="Wincker P."/>
            <person name="Xing Y."/>
            <person name="Yang L."/>
            <person name="Yao Z."/>
            <person name="Ying F."/>
            <person name="Zhai J."/>
            <person name="Zhou L."/>
            <person name="Zuber A."/>
            <person name="Denarie J."/>
            <person name="Dixon R.A."/>
            <person name="May G.D."/>
            <person name="Schwartz D.C."/>
            <person name="Rogers J."/>
            <person name="Quetier F."/>
            <person name="Town C.D."/>
            <person name="Roe B.A."/>
        </authorList>
    </citation>
    <scope>NUCLEOTIDE SEQUENCE [LARGE SCALE GENOMIC DNA]</scope>
    <source>
        <strain evidence="8">A17</strain>
        <strain evidence="9 10">cv. Jemalong A17</strain>
    </source>
</reference>
<dbReference type="PROSITE" id="PS51754">
    <property type="entry name" value="OVATE"/>
    <property type="match status" value="1"/>
</dbReference>
<accession>A0A072W0S4</accession>
<evidence type="ECO:0000313" key="9">
    <source>
        <dbReference type="EnsemblPlants" id="KEH43870"/>
    </source>
</evidence>
<evidence type="ECO:0000256" key="4">
    <source>
        <dbReference type="ARBA" id="ARBA00023163"/>
    </source>
</evidence>
<dbReference type="Proteomes" id="UP000002051">
    <property type="component" value="Unassembled WGS sequence"/>
</dbReference>
<evidence type="ECO:0000313" key="10">
    <source>
        <dbReference type="Proteomes" id="UP000002051"/>
    </source>
</evidence>
<dbReference type="InterPro" id="IPR006458">
    <property type="entry name" value="Ovate_C"/>
</dbReference>
<evidence type="ECO:0000256" key="2">
    <source>
        <dbReference type="ARBA" id="ARBA00022491"/>
    </source>
</evidence>
<keyword evidence="4 6" id="KW-0804">Transcription</keyword>
<name>A0A072W0S4_MEDTR</name>
<protein>
    <recommendedName>
        <fullName evidence="6">Transcription repressor</fullName>
    </recommendedName>
    <alternativeName>
        <fullName evidence="6">Ovate family protein</fullName>
    </alternativeName>
</protein>
<keyword evidence="10" id="KW-1185">Reference proteome</keyword>
<dbReference type="Pfam" id="PF04844">
    <property type="entry name" value="Ovate"/>
    <property type="match status" value="1"/>
</dbReference>
<keyword evidence="3 6" id="KW-0805">Transcription regulation</keyword>
<dbReference type="EMBL" id="CM001217">
    <property type="protein sequence ID" value="KEH43870.1"/>
    <property type="molecule type" value="Genomic_DNA"/>
</dbReference>
<feature type="domain" description="OVATE" evidence="7">
    <location>
        <begin position="114"/>
        <end position="178"/>
    </location>
</feature>
<keyword evidence="2 6" id="KW-0678">Repressor</keyword>
<evidence type="ECO:0000256" key="6">
    <source>
        <dbReference type="RuleBase" id="RU367028"/>
    </source>
</evidence>
<reference evidence="9" key="3">
    <citation type="submission" date="2015-04" db="UniProtKB">
        <authorList>
            <consortium name="EnsemblPlants"/>
        </authorList>
    </citation>
    <scope>IDENTIFICATION</scope>
    <source>
        <strain evidence="9">cv. Jemalong A17</strain>
    </source>
</reference>
<comment type="function">
    <text evidence="6">Transcriptional repressor that regulates multiple aspects of plant growth and development.</text>
</comment>